<dbReference type="Proteomes" id="UP000215137">
    <property type="component" value="Chromosome"/>
</dbReference>
<evidence type="ECO:0000256" key="1">
    <source>
        <dbReference type="SAM" id="Coils"/>
    </source>
</evidence>
<evidence type="ECO:0000313" key="3">
    <source>
        <dbReference type="EMBL" id="ASV67795.1"/>
    </source>
</evidence>
<keyword evidence="2" id="KW-1133">Transmembrane helix</keyword>
<proteinExistence type="predicted"/>
<keyword evidence="1" id="KW-0175">Coiled coil</keyword>
<dbReference type="Gene3D" id="2.60.40.10">
    <property type="entry name" value="Immunoglobulins"/>
    <property type="match status" value="2"/>
</dbReference>
<dbReference type="AlphaFoldDB" id="A0A248THZ8"/>
<protein>
    <recommendedName>
        <fullName evidence="5">Carboxypeptidase regulatory-like domain-containing protein</fullName>
    </recommendedName>
</protein>
<reference evidence="3 4" key="1">
    <citation type="submission" date="2017-08" db="EMBL/GenBank/DDBJ databases">
        <title>Complete Genome Sequence of Bacillus kochii Oregon-R-modENCODE STRAIN BDGP4, isolated from Drosophila melanogaster gut.</title>
        <authorList>
            <person name="Wan K.H."/>
            <person name="Yu C."/>
            <person name="Park S."/>
            <person name="Hammonds A.S."/>
            <person name="Booth B.W."/>
            <person name="Celniker S.E."/>
        </authorList>
    </citation>
    <scope>NUCLEOTIDE SEQUENCE [LARGE SCALE GENOMIC DNA]</scope>
    <source>
        <strain evidence="3 4">BDGP4</strain>
    </source>
</reference>
<gene>
    <name evidence="3" type="ORF">CKF48_11040</name>
</gene>
<dbReference type="KEGG" id="bko:CKF48_11040"/>
<feature type="coiled-coil region" evidence="1">
    <location>
        <begin position="213"/>
        <end position="240"/>
    </location>
</feature>
<evidence type="ECO:0000313" key="4">
    <source>
        <dbReference type="Proteomes" id="UP000215137"/>
    </source>
</evidence>
<dbReference type="InterPro" id="IPR013783">
    <property type="entry name" value="Ig-like_fold"/>
</dbReference>
<accession>A0A248THZ8</accession>
<dbReference type="SUPFAM" id="SSF49452">
    <property type="entry name" value="Starch-binding domain-like"/>
    <property type="match status" value="1"/>
</dbReference>
<dbReference type="EMBL" id="CP022983">
    <property type="protein sequence ID" value="ASV67795.1"/>
    <property type="molecule type" value="Genomic_DNA"/>
</dbReference>
<dbReference type="GO" id="GO:0030246">
    <property type="term" value="F:carbohydrate binding"/>
    <property type="evidence" value="ECO:0007669"/>
    <property type="project" value="InterPro"/>
</dbReference>
<dbReference type="OrthoDB" id="1947780at2"/>
<evidence type="ECO:0008006" key="5">
    <source>
        <dbReference type="Google" id="ProtNLM"/>
    </source>
</evidence>
<dbReference type="InterPro" id="IPR013784">
    <property type="entry name" value="Carb-bd-like_fold"/>
</dbReference>
<evidence type="ECO:0000256" key="2">
    <source>
        <dbReference type="SAM" id="Phobius"/>
    </source>
</evidence>
<feature type="transmembrane region" description="Helical" evidence="2">
    <location>
        <begin position="12"/>
        <end position="32"/>
    </location>
</feature>
<organism evidence="3 4">
    <name type="scientific">Cytobacillus kochii</name>
    <dbReference type="NCBI Taxonomy" id="859143"/>
    <lineage>
        <taxon>Bacteria</taxon>
        <taxon>Bacillati</taxon>
        <taxon>Bacillota</taxon>
        <taxon>Bacilli</taxon>
        <taxon>Bacillales</taxon>
        <taxon>Bacillaceae</taxon>
        <taxon>Cytobacillus</taxon>
    </lineage>
</organism>
<sequence length="548" mass="63103">MTIKLQVNQLVYLVVAFLLLIATMIFLIIPQWNIYNAKKQADQGHSEAKVALLQILEDDTVFETQKWNIIQEYMLIQPVERFNVFAGASFSQVQLDHSKIINFTWKEKLPYLKQYVKEGPLDDYFVLAVKQLTSYYEEMNQSDLAKQTLDQASERAASSYSLYYNDLQLERVDFAINHKEYTEANQLLETFDEKLEKGDYYWHAKIGQRQVEIAMKQGKLQEAREQVNVILNEYKQAEENDDTIESEYTTDVYESLVSLKDRIESSINNPTTSTVKGRIMYSDGKPAANVGVILRNESDIHYGALGDERYFTTTDKDGFYEWNFVESGRYQVILGFSFDQINGWTYPSTMDDWLTVGDQLEVTKDITLRPLIEIDSPVNQAKITTDTVHFSWEPVKGAAYYQLHLAVDIDDGSGSMSSPFRSHIATNEIDVPVEDLYDYTVGLSMSGDEPGSVDPITLLAFTNPNNRFSWSVDAFDEHDELLTRSNGYRLGNDTIGHLPFFYLKTRTLTEADQLLLDKKFTEALKAYKTNPEDKHSQRMIKRLEELDE</sequence>
<name>A0A248THZ8_9BACI</name>
<keyword evidence="2" id="KW-0812">Transmembrane</keyword>
<keyword evidence="2" id="KW-0472">Membrane</keyword>
<keyword evidence="4" id="KW-1185">Reference proteome</keyword>